<accession>A0A7U4DQG4</accession>
<evidence type="ECO:0000313" key="1">
    <source>
        <dbReference type="EMBL" id="ADW19216.1"/>
    </source>
</evidence>
<gene>
    <name evidence="1" type="ordered locus">Despr_3083</name>
</gene>
<protein>
    <submittedName>
        <fullName evidence="1">Uncharacterized protein</fullName>
    </submittedName>
</protein>
<evidence type="ECO:0000313" key="2">
    <source>
        <dbReference type="Proteomes" id="UP000006365"/>
    </source>
</evidence>
<organism evidence="1 2">
    <name type="scientific">Desulfobulbus propionicus (strain ATCC 33891 / DSM 2032 / VKM B-1956 / 1pr3)</name>
    <dbReference type="NCBI Taxonomy" id="577650"/>
    <lineage>
        <taxon>Bacteria</taxon>
        <taxon>Pseudomonadati</taxon>
        <taxon>Thermodesulfobacteriota</taxon>
        <taxon>Desulfobulbia</taxon>
        <taxon>Desulfobulbales</taxon>
        <taxon>Desulfobulbaceae</taxon>
        <taxon>Desulfobulbus</taxon>
    </lineage>
</organism>
<name>A0A7U4DQG4_DESPD</name>
<proteinExistence type="predicted"/>
<dbReference type="KEGG" id="dpr:Despr_3083"/>
<dbReference type="Proteomes" id="UP000006365">
    <property type="component" value="Chromosome"/>
</dbReference>
<dbReference type="EMBL" id="CP002364">
    <property type="protein sequence ID" value="ADW19216.1"/>
    <property type="molecule type" value="Genomic_DNA"/>
</dbReference>
<dbReference type="AlphaFoldDB" id="A0A7U4DQG4"/>
<keyword evidence="2" id="KW-1185">Reference proteome</keyword>
<sequence length="82" mass="9267">MTVDRISYLARECKGEHRMKTAHITLELSGKTLENLIYLATRLQRHPNDLTVDLLYAAIEASMDSVEAQTSLLTHPSNDILQ</sequence>
<reference evidence="1 2" key="1">
    <citation type="journal article" date="2011" name="Stand. Genomic Sci.">
        <title>Complete genome sequence of Desulfobulbus propionicus type strain (1pr3).</title>
        <authorList>
            <person name="Pagani I."/>
            <person name="Lapidus A."/>
            <person name="Nolan M."/>
            <person name="Lucas S."/>
            <person name="Hammon N."/>
            <person name="Deshpande S."/>
            <person name="Cheng J.F."/>
            <person name="Chertkov O."/>
            <person name="Davenport K."/>
            <person name="Tapia R."/>
            <person name="Han C."/>
            <person name="Goodwin L."/>
            <person name="Pitluck S."/>
            <person name="Liolios K."/>
            <person name="Mavromatis K."/>
            <person name="Ivanova N."/>
            <person name="Mikhailova N."/>
            <person name="Pati A."/>
            <person name="Chen A."/>
            <person name="Palaniappan K."/>
            <person name="Land M."/>
            <person name="Hauser L."/>
            <person name="Chang Y.J."/>
            <person name="Jeffries C.D."/>
            <person name="Detter J.C."/>
            <person name="Brambilla E."/>
            <person name="Kannan K.P."/>
            <person name="Djao O.D."/>
            <person name="Rohde M."/>
            <person name="Pukall R."/>
            <person name="Spring S."/>
            <person name="Goker M."/>
            <person name="Sikorski J."/>
            <person name="Woyke T."/>
            <person name="Bristow J."/>
            <person name="Eisen J.A."/>
            <person name="Markowitz V."/>
            <person name="Hugenholtz P."/>
            <person name="Kyrpides N.C."/>
            <person name="Klenk H.P."/>
        </authorList>
    </citation>
    <scope>NUCLEOTIDE SEQUENCE [LARGE SCALE GENOMIC DNA]</scope>
    <source>
        <strain evidence="2">ATCC 33891 / DSM 2032 / 1pr3</strain>
    </source>
</reference>